<dbReference type="AlphaFoldDB" id="A0A410PTH9"/>
<dbReference type="Proteomes" id="UP000287601">
    <property type="component" value="Chromosome"/>
</dbReference>
<evidence type="ECO:0000313" key="1">
    <source>
        <dbReference type="EMBL" id="QAT42196.1"/>
    </source>
</evidence>
<protein>
    <recommendedName>
        <fullName evidence="3">Phospholipase D-like domain-containing protein</fullName>
    </recommendedName>
</protein>
<reference evidence="1 2" key="1">
    <citation type="submission" date="2019-01" db="EMBL/GenBank/DDBJ databases">
        <title>Draft genomes of a novel of Aminipila strains.</title>
        <authorList>
            <person name="Ma S."/>
        </authorList>
    </citation>
    <scope>NUCLEOTIDE SEQUENCE [LARGE SCALE GENOMIC DNA]</scope>
    <source>
        <strain evidence="2">JN-39</strain>
    </source>
</reference>
<dbReference type="Gene3D" id="3.30.870.10">
    <property type="entry name" value="Endonuclease Chain A"/>
    <property type="match status" value="1"/>
</dbReference>
<evidence type="ECO:0000313" key="2">
    <source>
        <dbReference type="Proteomes" id="UP000287601"/>
    </source>
</evidence>
<proteinExistence type="predicted"/>
<gene>
    <name evidence="1" type="ORF">EQM06_02535</name>
</gene>
<sequence>MFNIQDPRYQNSRLLNEALLEACEYAVYGAGTYAFVSADGVHLLMKNQTFEKFITRGTYHLIIGMDEITNIKTLAALKEYGRKFPNLRSDAFIHHTAGSTFHPKYSWFKYETGGMLVLGSGNLTARGLRKNTEAFVVQKLNEEEILSIETKWKDWVDSSRECIKSLQDPEVILKASENAGLAVKNLKTAGWEDEKGVWTFGPDSEVFIAEIRDHWKSTRYKMDVDLPTGNFFFGLGFLPEKEIVLKKVAARGNLEEIESKTMSFTSDKKYRMEFTIQENEEKKIKGCPFTVFVRLAPRTFLYTIILPDERGYKQLRRQLKRMPRDQEGLIRYHTNGGQLKERVNALAILDYLNR</sequence>
<name>A0A410PTH9_9FIRM</name>
<dbReference type="EMBL" id="CP035281">
    <property type="protein sequence ID" value="QAT42196.1"/>
    <property type="molecule type" value="Genomic_DNA"/>
</dbReference>
<organism evidence="1 2">
    <name type="scientific">Aminipila luticellarii</name>
    <dbReference type="NCBI Taxonomy" id="2507160"/>
    <lineage>
        <taxon>Bacteria</taxon>
        <taxon>Bacillati</taxon>
        <taxon>Bacillota</taxon>
        <taxon>Clostridia</taxon>
        <taxon>Peptostreptococcales</taxon>
        <taxon>Anaerovoracaceae</taxon>
        <taxon>Aminipila</taxon>
    </lineage>
</organism>
<dbReference type="OrthoDB" id="9802848at2"/>
<dbReference type="KEGG" id="amij:EQM06_02535"/>
<evidence type="ECO:0008006" key="3">
    <source>
        <dbReference type="Google" id="ProtNLM"/>
    </source>
</evidence>
<keyword evidence="2" id="KW-1185">Reference proteome</keyword>
<dbReference type="RefSeq" id="WP_128744850.1">
    <property type="nucleotide sequence ID" value="NZ_CP035281.1"/>
</dbReference>
<accession>A0A410PTH9</accession>
<dbReference type="CDD" id="cd09117">
    <property type="entry name" value="PLDc_Bfil_DEXD_like"/>
    <property type="match status" value="1"/>
</dbReference>